<keyword evidence="2" id="KW-1185">Reference proteome</keyword>
<evidence type="ECO:0000313" key="2">
    <source>
        <dbReference type="Proteomes" id="UP000005801"/>
    </source>
</evidence>
<name>A6G9F3_9BACT</name>
<evidence type="ECO:0000313" key="1">
    <source>
        <dbReference type="EMBL" id="EDM77461.1"/>
    </source>
</evidence>
<dbReference type="AlphaFoldDB" id="A6G9F3"/>
<dbReference type="RefSeq" id="WP_006973348.1">
    <property type="nucleotide sequence ID" value="NZ_ABCS01000045.1"/>
</dbReference>
<dbReference type="EMBL" id="ABCS01000045">
    <property type="protein sequence ID" value="EDM77461.1"/>
    <property type="molecule type" value="Genomic_DNA"/>
</dbReference>
<dbReference type="Proteomes" id="UP000005801">
    <property type="component" value="Unassembled WGS sequence"/>
</dbReference>
<sequence length="119" mass="13497">MLLTDQVRLHANAFFESLWTVFEEGSFPYIELKIHERERDGGTVNANARRAAAEVQLLLRCEEPRLADACMALEFAASREPEIYGPTYELLRAFIMRAYEGVSSSHDSSRAADERTPLC</sequence>
<accession>A6G9F3</accession>
<gene>
    <name evidence="1" type="ORF">PPSIR1_24794</name>
</gene>
<proteinExistence type="predicted"/>
<protein>
    <submittedName>
        <fullName evidence="1">Uncharacterized protein</fullName>
    </submittedName>
</protein>
<reference evidence="1 2" key="1">
    <citation type="submission" date="2007-06" db="EMBL/GenBank/DDBJ databases">
        <authorList>
            <person name="Shimkets L."/>
            <person name="Ferriera S."/>
            <person name="Johnson J."/>
            <person name="Kravitz S."/>
            <person name="Beeson K."/>
            <person name="Sutton G."/>
            <person name="Rogers Y.-H."/>
            <person name="Friedman R."/>
            <person name="Frazier M."/>
            <person name="Venter J.C."/>
        </authorList>
    </citation>
    <scope>NUCLEOTIDE SEQUENCE [LARGE SCALE GENOMIC DNA]</scope>
    <source>
        <strain evidence="1 2">SIR-1</strain>
    </source>
</reference>
<comment type="caution">
    <text evidence="1">The sequence shown here is derived from an EMBL/GenBank/DDBJ whole genome shotgun (WGS) entry which is preliminary data.</text>
</comment>
<organism evidence="1 2">
    <name type="scientific">Plesiocystis pacifica SIR-1</name>
    <dbReference type="NCBI Taxonomy" id="391625"/>
    <lineage>
        <taxon>Bacteria</taxon>
        <taxon>Pseudomonadati</taxon>
        <taxon>Myxococcota</taxon>
        <taxon>Polyangia</taxon>
        <taxon>Nannocystales</taxon>
        <taxon>Nannocystaceae</taxon>
        <taxon>Plesiocystis</taxon>
    </lineage>
</organism>